<accession>A0A4U3MBY1</accession>
<sequence>MTIRSVVLDVGETLIDESRIWWRWSKRLGVTPLTFMGALGAMAATGGSYRQAFELVAPGRDISAELAAWKKDDPDGLRENFDADDLYPDVRSSLAAMRDAGYQVIIAGNQPIQAYDQLAAMDLPHDGIYTSAGWGVSKPDPEFFAKVLAVAGHAPDEILYVGDRVDNDVLPALAAGMKTALLRRGPWGYLHARRDDAAKADMIVDSLTELAERLHRA</sequence>
<reference evidence="2 3" key="1">
    <citation type="submission" date="2019-04" db="EMBL/GenBank/DDBJ databases">
        <title>Herbidospora sp. NEAU-GS14.nov., a novel actinomycete isolated from soil.</title>
        <authorList>
            <person name="Han L."/>
        </authorList>
    </citation>
    <scope>NUCLEOTIDE SEQUENCE [LARGE SCALE GENOMIC DNA]</scope>
    <source>
        <strain evidence="2 3">NEAU-GS14</strain>
    </source>
</reference>
<dbReference type="InterPro" id="IPR006439">
    <property type="entry name" value="HAD-SF_hydro_IA"/>
</dbReference>
<dbReference type="PANTHER" id="PTHR43316">
    <property type="entry name" value="HYDROLASE, HALOACID DELAHOGENASE-RELATED"/>
    <property type="match status" value="1"/>
</dbReference>
<dbReference type="PANTHER" id="PTHR43316:SF3">
    <property type="entry name" value="HALOACID DEHALOGENASE, TYPE II (AFU_ORTHOLOGUE AFUA_2G07750)-RELATED"/>
    <property type="match status" value="1"/>
</dbReference>
<dbReference type="InterPro" id="IPR023214">
    <property type="entry name" value="HAD_sf"/>
</dbReference>
<dbReference type="SUPFAM" id="SSF56784">
    <property type="entry name" value="HAD-like"/>
    <property type="match status" value="1"/>
</dbReference>
<evidence type="ECO:0000256" key="1">
    <source>
        <dbReference type="ARBA" id="ARBA00022801"/>
    </source>
</evidence>
<dbReference type="SFLD" id="SFLDG01129">
    <property type="entry name" value="C1.5:_HAD__Beta-PGM__Phosphata"/>
    <property type="match status" value="1"/>
</dbReference>
<organism evidence="2 3">
    <name type="scientific">Herbidospora galbida</name>
    <dbReference type="NCBI Taxonomy" id="2575442"/>
    <lineage>
        <taxon>Bacteria</taxon>
        <taxon>Bacillati</taxon>
        <taxon>Actinomycetota</taxon>
        <taxon>Actinomycetes</taxon>
        <taxon>Streptosporangiales</taxon>
        <taxon>Streptosporangiaceae</taxon>
        <taxon>Herbidospora</taxon>
    </lineage>
</organism>
<comment type="caution">
    <text evidence="2">The sequence shown here is derived from an EMBL/GenBank/DDBJ whole genome shotgun (WGS) entry which is preliminary data.</text>
</comment>
<dbReference type="Pfam" id="PF00702">
    <property type="entry name" value="Hydrolase"/>
    <property type="match status" value="1"/>
</dbReference>
<dbReference type="InterPro" id="IPR036412">
    <property type="entry name" value="HAD-like_sf"/>
</dbReference>
<dbReference type="InterPro" id="IPR051540">
    <property type="entry name" value="S-2-haloacid_dehalogenase"/>
</dbReference>
<gene>
    <name evidence="2" type="ORF">FDA94_25015</name>
</gene>
<dbReference type="OrthoDB" id="9810501at2"/>
<evidence type="ECO:0000313" key="2">
    <source>
        <dbReference type="EMBL" id="TKK85654.1"/>
    </source>
</evidence>
<protein>
    <submittedName>
        <fullName evidence="2">HAD family hydrolase</fullName>
    </submittedName>
</protein>
<dbReference type="EMBL" id="SZQA01000026">
    <property type="protein sequence ID" value="TKK85654.1"/>
    <property type="molecule type" value="Genomic_DNA"/>
</dbReference>
<evidence type="ECO:0000313" key="3">
    <source>
        <dbReference type="Proteomes" id="UP000308705"/>
    </source>
</evidence>
<dbReference type="RefSeq" id="WP_137249518.1">
    <property type="nucleotide sequence ID" value="NZ_SZQA01000026.1"/>
</dbReference>
<keyword evidence="1 2" id="KW-0378">Hydrolase</keyword>
<dbReference type="Gene3D" id="3.40.50.1000">
    <property type="entry name" value="HAD superfamily/HAD-like"/>
    <property type="match status" value="1"/>
</dbReference>
<dbReference type="GO" id="GO:0016787">
    <property type="term" value="F:hydrolase activity"/>
    <property type="evidence" value="ECO:0007669"/>
    <property type="project" value="UniProtKB-KW"/>
</dbReference>
<keyword evidence="3" id="KW-1185">Reference proteome</keyword>
<dbReference type="SFLD" id="SFLDS00003">
    <property type="entry name" value="Haloacid_Dehalogenase"/>
    <property type="match status" value="1"/>
</dbReference>
<proteinExistence type="predicted"/>
<dbReference type="AlphaFoldDB" id="A0A4U3MBY1"/>
<dbReference type="NCBIfam" id="TIGR01549">
    <property type="entry name" value="HAD-SF-IA-v1"/>
    <property type="match status" value="1"/>
</dbReference>
<dbReference type="Proteomes" id="UP000308705">
    <property type="component" value="Unassembled WGS sequence"/>
</dbReference>
<name>A0A4U3MBY1_9ACTN</name>